<accession>A0ABP7MCK5</accession>
<evidence type="ECO:0000313" key="2">
    <source>
        <dbReference type="Proteomes" id="UP001499909"/>
    </source>
</evidence>
<protein>
    <recommendedName>
        <fullName evidence="3">T9SS type A sorting domain-containing protein</fullName>
    </recommendedName>
</protein>
<organism evidence="1 2">
    <name type="scientific">Hymenobacter algoricola</name>
    <dbReference type="NCBI Taxonomy" id="486267"/>
    <lineage>
        <taxon>Bacteria</taxon>
        <taxon>Pseudomonadati</taxon>
        <taxon>Bacteroidota</taxon>
        <taxon>Cytophagia</taxon>
        <taxon>Cytophagales</taxon>
        <taxon>Hymenobacteraceae</taxon>
        <taxon>Hymenobacter</taxon>
    </lineage>
</organism>
<dbReference type="RefSeq" id="WP_345108389.1">
    <property type="nucleotide sequence ID" value="NZ_BAABDH010000002.1"/>
</dbReference>
<dbReference type="EMBL" id="BAABDH010000002">
    <property type="protein sequence ID" value="GAA3917680.1"/>
    <property type="molecule type" value="Genomic_DNA"/>
</dbReference>
<evidence type="ECO:0008006" key="3">
    <source>
        <dbReference type="Google" id="ProtNLM"/>
    </source>
</evidence>
<evidence type="ECO:0000313" key="1">
    <source>
        <dbReference type="EMBL" id="GAA3917680.1"/>
    </source>
</evidence>
<proteinExistence type="predicted"/>
<dbReference type="InterPro" id="IPR026444">
    <property type="entry name" value="Secre_tail"/>
</dbReference>
<name>A0ABP7MCK5_9BACT</name>
<dbReference type="NCBIfam" id="TIGR04183">
    <property type="entry name" value="Por_Secre_tail"/>
    <property type="match status" value="1"/>
</dbReference>
<gene>
    <name evidence="1" type="ORF">GCM10022406_00540</name>
</gene>
<comment type="caution">
    <text evidence="1">The sequence shown here is derived from an EMBL/GenBank/DDBJ whole genome shotgun (WGS) entry which is preliminary data.</text>
</comment>
<sequence length="109" mass="11042">MPPFSLLNLGGSGTFTGYVARLGPLALGTRAARRSGGSLAVWPNPARQSEAWVSGAPAGQAVGVYDALGRLVRTAVAQGSTPVRLTLGALPAGLYVVRAGARSAKLIVE</sequence>
<keyword evidence="2" id="KW-1185">Reference proteome</keyword>
<reference evidence="2" key="1">
    <citation type="journal article" date="2019" name="Int. J. Syst. Evol. Microbiol.">
        <title>The Global Catalogue of Microorganisms (GCM) 10K type strain sequencing project: providing services to taxonomists for standard genome sequencing and annotation.</title>
        <authorList>
            <consortium name="The Broad Institute Genomics Platform"/>
            <consortium name="The Broad Institute Genome Sequencing Center for Infectious Disease"/>
            <person name="Wu L."/>
            <person name="Ma J."/>
        </authorList>
    </citation>
    <scope>NUCLEOTIDE SEQUENCE [LARGE SCALE GENOMIC DNA]</scope>
    <source>
        <strain evidence="2">JCM 17214</strain>
    </source>
</reference>
<dbReference type="Proteomes" id="UP001499909">
    <property type="component" value="Unassembled WGS sequence"/>
</dbReference>